<sequence>MLLVYCILDVTSFYTAIVTFVVEIFFIVFFTIQFVKKNLLISSAYFYISTLNFVIHAVSDISTLISSQADAYSIFGQFDNVFQWYAYLIMGPISVILSLNRFTAVVFFKNYKDIWTFRRTAFYTVVVLSVPLVINACYHFRPMMCLLQLPVPECVFIISSIMSIQMYTLLLCCVISIVLTIGSVIATRYNTTFNGSSTIAKFEHRLLLQCCFSTVLFTFIIVCDYFYTSTAIWEIEYSEEEKLFIDMMLSISNLSVELLFLSNALMLLLISESVRKTLFKFLLIGKFVKLWSRLYQKLMKWQQHSSKSIVQSISARVTIM</sequence>
<accession>A0A7E4VF68</accession>
<reference evidence="4" key="2">
    <citation type="submission" date="2020-10" db="UniProtKB">
        <authorList>
            <consortium name="WormBaseParasite"/>
        </authorList>
    </citation>
    <scope>IDENTIFICATION</scope>
</reference>
<dbReference type="Proteomes" id="UP000492821">
    <property type="component" value="Unassembled WGS sequence"/>
</dbReference>
<keyword evidence="3" id="KW-1185">Reference proteome</keyword>
<keyword evidence="1" id="KW-0812">Transmembrane</keyword>
<feature type="transmembrane region" description="Helical" evidence="1">
    <location>
        <begin position="206"/>
        <end position="227"/>
    </location>
</feature>
<keyword evidence="1" id="KW-0472">Membrane</keyword>
<dbReference type="Pfam" id="PF10328">
    <property type="entry name" value="7TM_GPCR_Srx"/>
    <property type="match status" value="1"/>
</dbReference>
<reference evidence="3" key="1">
    <citation type="journal article" date="2013" name="Genetics">
        <title>The draft genome and transcriptome of Panagrellus redivivus are shaped by the harsh demands of a free-living lifestyle.</title>
        <authorList>
            <person name="Srinivasan J."/>
            <person name="Dillman A.R."/>
            <person name="Macchietto M.G."/>
            <person name="Heikkinen L."/>
            <person name="Lakso M."/>
            <person name="Fracchia K.M."/>
            <person name="Antoshechkin I."/>
            <person name="Mortazavi A."/>
            <person name="Wong G."/>
            <person name="Sternberg P.W."/>
        </authorList>
    </citation>
    <scope>NUCLEOTIDE SEQUENCE [LARGE SCALE GENOMIC DNA]</scope>
    <source>
        <strain evidence="3">MT8872</strain>
    </source>
</reference>
<evidence type="ECO:0000256" key="1">
    <source>
        <dbReference type="SAM" id="Phobius"/>
    </source>
</evidence>
<feature type="transmembrane region" description="Helical" evidence="1">
    <location>
        <begin position="247"/>
        <end position="270"/>
    </location>
</feature>
<feature type="transmembrane region" description="Helical" evidence="1">
    <location>
        <begin position="44"/>
        <end position="65"/>
    </location>
</feature>
<name>A0A7E4VF68_PANRE</name>
<protein>
    <submittedName>
        <fullName evidence="4">7TM_GPCR_Srx domain-containing protein</fullName>
    </submittedName>
</protein>
<feature type="transmembrane region" description="Helical" evidence="1">
    <location>
        <begin position="12"/>
        <end position="32"/>
    </location>
</feature>
<proteinExistence type="predicted"/>
<feature type="transmembrane region" description="Helical" evidence="1">
    <location>
        <begin position="120"/>
        <end position="141"/>
    </location>
</feature>
<feature type="transmembrane region" description="Helical" evidence="1">
    <location>
        <begin position="161"/>
        <end position="185"/>
    </location>
</feature>
<dbReference type="AlphaFoldDB" id="A0A7E4VF68"/>
<organism evidence="3 4">
    <name type="scientific">Panagrellus redivivus</name>
    <name type="common">Microworm</name>
    <dbReference type="NCBI Taxonomy" id="6233"/>
    <lineage>
        <taxon>Eukaryota</taxon>
        <taxon>Metazoa</taxon>
        <taxon>Ecdysozoa</taxon>
        <taxon>Nematoda</taxon>
        <taxon>Chromadorea</taxon>
        <taxon>Rhabditida</taxon>
        <taxon>Tylenchina</taxon>
        <taxon>Panagrolaimomorpha</taxon>
        <taxon>Panagrolaimoidea</taxon>
        <taxon>Panagrolaimidae</taxon>
        <taxon>Panagrellus</taxon>
    </lineage>
</organism>
<keyword evidence="1" id="KW-1133">Transmembrane helix</keyword>
<evidence type="ECO:0000313" key="4">
    <source>
        <dbReference type="WBParaSite" id="Pan_g19476.t1"/>
    </source>
</evidence>
<feature type="transmembrane region" description="Helical" evidence="1">
    <location>
        <begin position="85"/>
        <end position="108"/>
    </location>
</feature>
<dbReference type="WBParaSite" id="Pan_g19476.t1">
    <property type="protein sequence ID" value="Pan_g19476.t1"/>
    <property type="gene ID" value="Pan_g19476"/>
</dbReference>
<feature type="domain" description="7TM GPCR serpentine receptor class x (Srx)" evidence="2">
    <location>
        <begin position="80"/>
        <end position="230"/>
    </location>
</feature>
<evidence type="ECO:0000259" key="2">
    <source>
        <dbReference type="Pfam" id="PF10328"/>
    </source>
</evidence>
<evidence type="ECO:0000313" key="3">
    <source>
        <dbReference type="Proteomes" id="UP000492821"/>
    </source>
</evidence>
<dbReference type="InterPro" id="IPR019430">
    <property type="entry name" value="7TM_GPCR_serpentine_rcpt_Srx"/>
</dbReference>